<dbReference type="SUPFAM" id="SSF54001">
    <property type="entry name" value="Cysteine proteinases"/>
    <property type="match status" value="1"/>
</dbReference>
<dbReference type="CDD" id="cd02620">
    <property type="entry name" value="Peptidase_C1A_CathepsinB"/>
    <property type="match status" value="1"/>
</dbReference>
<feature type="domain" description="Peptidase C1A papain C-terminal" evidence="7">
    <location>
        <begin position="102"/>
        <end position="350"/>
    </location>
</feature>
<dbReference type="InterPro" id="IPR013128">
    <property type="entry name" value="Peptidase_C1A"/>
</dbReference>
<dbReference type="RefSeq" id="XP_014670935.1">
    <property type="nucleotide sequence ID" value="XM_014815449.1"/>
</dbReference>
<dbReference type="PROSITE" id="PS00640">
    <property type="entry name" value="THIOL_PROTEASE_ASN"/>
    <property type="match status" value="1"/>
</dbReference>
<dbReference type="PRINTS" id="PR00705">
    <property type="entry name" value="PAPAIN"/>
</dbReference>
<evidence type="ECO:0000256" key="1">
    <source>
        <dbReference type="ARBA" id="ARBA00008455"/>
    </source>
</evidence>
<reference evidence="9" key="1">
    <citation type="submission" date="2025-08" db="UniProtKB">
        <authorList>
            <consortium name="RefSeq"/>
        </authorList>
    </citation>
    <scope>IDENTIFICATION</scope>
</reference>
<organism evidence="8 9">
    <name type="scientific">Priapulus caudatus</name>
    <name type="common">Priapulid worm</name>
    <dbReference type="NCBI Taxonomy" id="37621"/>
    <lineage>
        <taxon>Eukaryota</taxon>
        <taxon>Metazoa</taxon>
        <taxon>Ecdysozoa</taxon>
        <taxon>Scalidophora</taxon>
        <taxon>Priapulida</taxon>
        <taxon>Priapulimorpha</taxon>
        <taxon>Priapulimorphida</taxon>
        <taxon>Priapulidae</taxon>
        <taxon>Priapulus</taxon>
    </lineage>
</organism>
<dbReference type="Proteomes" id="UP000695022">
    <property type="component" value="Unplaced"/>
</dbReference>
<name>A0ABM1EFG4_PRICU</name>
<evidence type="ECO:0000256" key="6">
    <source>
        <dbReference type="ARBA" id="ARBA00023157"/>
    </source>
</evidence>
<sequence length="353" mass="38881">MITQFLTLHLQYRSEMDRLVSCLLVATALGLVYCAAATSVFPLHKPLSKELIHYVNKINTTWKAGHNFDALKISHVRNLLGVIPHPNNYKPPLKWHKETGDIPERFDPREQWPNCPTLKEVRDQGSCGSCWAFGAVEAMSDRICIASGGKANVHISAEDLLSCCDECGNGCNGGFPSSAWDFWTQQGLVSGGQYDTKEGCRPYSVAKCEHHVNGTLPPCEGIVDTPRCNKKCESSFPETYQQDLHLGKSSYSIADRVTQIQTELMKNGPVEGAFTVYADFPSYKSGVYQHVTGAAMGGHAIKVMGWGVENSVPYWLVANSWNPTWGDSGFFKILRGSNECGIESEIVAGEPKI</sequence>
<keyword evidence="2" id="KW-0645">Protease</keyword>
<keyword evidence="6" id="KW-1015">Disulfide bond</keyword>
<evidence type="ECO:0000256" key="4">
    <source>
        <dbReference type="ARBA" id="ARBA00022801"/>
    </source>
</evidence>
<dbReference type="Pfam" id="PF08127">
    <property type="entry name" value="Propeptide_C1"/>
    <property type="match status" value="1"/>
</dbReference>
<accession>A0ABM1EFG4</accession>
<protein>
    <submittedName>
        <fullName evidence="9">Cathepsin B-like</fullName>
    </submittedName>
</protein>
<evidence type="ECO:0000313" key="8">
    <source>
        <dbReference type="Proteomes" id="UP000695022"/>
    </source>
</evidence>
<keyword evidence="3" id="KW-0732">Signal</keyword>
<evidence type="ECO:0000256" key="5">
    <source>
        <dbReference type="ARBA" id="ARBA00022807"/>
    </source>
</evidence>
<dbReference type="InterPro" id="IPR000169">
    <property type="entry name" value="Pept_cys_AS"/>
</dbReference>
<dbReference type="InterPro" id="IPR025660">
    <property type="entry name" value="Pept_his_AS"/>
</dbReference>
<evidence type="ECO:0000256" key="3">
    <source>
        <dbReference type="ARBA" id="ARBA00022729"/>
    </source>
</evidence>
<dbReference type="SMART" id="SM00645">
    <property type="entry name" value="Pept_C1"/>
    <property type="match status" value="1"/>
</dbReference>
<dbReference type="PROSITE" id="PS00639">
    <property type="entry name" value="THIOL_PROTEASE_HIS"/>
    <property type="match status" value="1"/>
</dbReference>
<dbReference type="Gene3D" id="3.90.70.10">
    <property type="entry name" value="Cysteine proteinases"/>
    <property type="match status" value="1"/>
</dbReference>
<dbReference type="InterPro" id="IPR000668">
    <property type="entry name" value="Peptidase_C1A_C"/>
</dbReference>
<gene>
    <name evidence="9" type="primary">LOC106811738</name>
</gene>
<evidence type="ECO:0000313" key="9">
    <source>
        <dbReference type="RefSeq" id="XP_014670935.1"/>
    </source>
</evidence>
<dbReference type="InterPro" id="IPR012599">
    <property type="entry name" value="Propeptide_C1A"/>
</dbReference>
<dbReference type="InterPro" id="IPR038765">
    <property type="entry name" value="Papain-like_cys_pep_sf"/>
</dbReference>
<dbReference type="InterPro" id="IPR025661">
    <property type="entry name" value="Pept_asp_AS"/>
</dbReference>
<dbReference type="GeneID" id="106811738"/>
<comment type="similarity">
    <text evidence="1">Belongs to the peptidase C1 family.</text>
</comment>
<dbReference type="PROSITE" id="PS00139">
    <property type="entry name" value="THIOL_PROTEASE_CYS"/>
    <property type="match status" value="1"/>
</dbReference>
<dbReference type="Pfam" id="PF00112">
    <property type="entry name" value="Peptidase_C1"/>
    <property type="match status" value="1"/>
</dbReference>
<evidence type="ECO:0000259" key="7">
    <source>
        <dbReference type="SMART" id="SM00645"/>
    </source>
</evidence>
<keyword evidence="5" id="KW-0788">Thiol protease</keyword>
<keyword evidence="4" id="KW-0378">Hydrolase</keyword>
<evidence type="ECO:0000256" key="2">
    <source>
        <dbReference type="ARBA" id="ARBA00022670"/>
    </source>
</evidence>
<keyword evidence="8" id="KW-1185">Reference proteome</keyword>
<dbReference type="PANTHER" id="PTHR12411">
    <property type="entry name" value="CYSTEINE PROTEASE FAMILY C1-RELATED"/>
    <property type="match status" value="1"/>
</dbReference>
<proteinExistence type="inferred from homology"/>